<accession>A0ABT6EVA8</accession>
<dbReference type="InterPro" id="IPR024983">
    <property type="entry name" value="CHAT_dom"/>
</dbReference>
<reference evidence="5" key="1">
    <citation type="journal article" date="2022" name="Genome Biol. Evol.">
        <title>A New Gene Family Diagnostic for Intracellular Biomineralization of Amorphous Ca Carbonates by Cyanobacteria.</title>
        <authorList>
            <person name="Benzerara K."/>
            <person name="Duprat E."/>
            <person name="Bitard-Feildel T."/>
            <person name="Caumes G."/>
            <person name="Cassier-Chauvat C."/>
            <person name="Chauvat F."/>
            <person name="Dezi M."/>
            <person name="Diop S.I."/>
            <person name="Gaschignard G."/>
            <person name="Gorgen S."/>
            <person name="Gugger M."/>
            <person name="Lopez-Garcia P."/>
            <person name="Millet M."/>
            <person name="Skouri-Panet F."/>
            <person name="Moreira D."/>
            <person name="Callebaut I."/>
        </authorList>
    </citation>
    <scope>NUCLEOTIDE SEQUENCE</scope>
    <source>
        <strain evidence="5">G9</strain>
    </source>
</reference>
<evidence type="ECO:0000313" key="6">
    <source>
        <dbReference type="Proteomes" id="UP001154265"/>
    </source>
</evidence>
<feature type="domain" description="CHAT" evidence="4">
    <location>
        <begin position="649"/>
        <end position="970"/>
    </location>
</feature>
<gene>
    <name evidence="5" type="ORF">L3556_01930</name>
</gene>
<proteinExistence type="predicted"/>
<feature type="repeat" description="TPR" evidence="3">
    <location>
        <begin position="191"/>
        <end position="224"/>
    </location>
</feature>
<dbReference type="Gene3D" id="1.25.40.10">
    <property type="entry name" value="Tetratricopeptide repeat domain"/>
    <property type="match status" value="2"/>
</dbReference>
<evidence type="ECO:0000256" key="1">
    <source>
        <dbReference type="ARBA" id="ARBA00022737"/>
    </source>
</evidence>
<dbReference type="EMBL" id="JAKKUT010000001">
    <property type="protein sequence ID" value="MDG2989698.1"/>
    <property type="molecule type" value="Genomic_DNA"/>
</dbReference>
<dbReference type="Pfam" id="PF13424">
    <property type="entry name" value="TPR_12"/>
    <property type="match status" value="3"/>
</dbReference>
<dbReference type="PANTHER" id="PTHR45641">
    <property type="entry name" value="TETRATRICOPEPTIDE REPEAT PROTEIN (AFU_ORTHOLOGUE AFUA_6G03870)"/>
    <property type="match status" value="1"/>
</dbReference>
<dbReference type="InterPro" id="IPR011990">
    <property type="entry name" value="TPR-like_helical_dom_sf"/>
</dbReference>
<feature type="repeat" description="TPR" evidence="3">
    <location>
        <begin position="233"/>
        <end position="266"/>
    </location>
</feature>
<feature type="repeat" description="TPR" evidence="3">
    <location>
        <begin position="275"/>
        <end position="308"/>
    </location>
</feature>
<dbReference type="PRINTS" id="PR00381">
    <property type="entry name" value="KINESINLIGHT"/>
</dbReference>
<dbReference type="PROSITE" id="PS50005">
    <property type="entry name" value="TPR"/>
    <property type="match status" value="8"/>
</dbReference>
<name>A0ABT6EVA8_9SYNE</name>
<organism evidence="5 6">
    <name type="scientific">Candidatus Synechococcus calcipolaris G9</name>
    <dbReference type="NCBI Taxonomy" id="1497997"/>
    <lineage>
        <taxon>Bacteria</taxon>
        <taxon>Bacillati</taxon>
        <taxon>Cyanobacteriota</taxon>
        <taxon>Cyanophyceae</taxon>
        <taxon>Synechococcales</taxon>
        <taxon>Synechococcaceae</taxon>
        <taxon>Synechococcus</taxon>
    </lineage>
</organism>
<keyword evidence="2 3" id="KW-0802">TPR repeat</keyword>
<feature type="repeat" description="TPR" evidence="3">
    <location>
        <begin position="317"/>
        <end position="350"/>
    </location>
</feature>
<dbReference type="Pfam" id="PF12770">
    <property type="entry name" value="CHAT"/>
    <property type="match status" value="1"/>
</dbReference>
<feature type="repeat" description="TPR" evidence="3">
    <location>
        <begin position="359"/>
        <end position="392"/>
    </location>
</feature>
<dbReference type="Pfam" id="PF13374">
    <property type="entry name" value="TPR_10"/>
    <property type="match status" value="2"/>
</dbReference>
<keyword evidence="6" id="KW-1185">Reference proteome</keyword>
<feature type="repeat" description="TPR" evidence="3">
    <location>
        <begin position="401"/>
        <end position="434"/>
    </location>
</feature>
<sequence length="976" mass="107907">MTDKLDCYCFYANEPLQWGIKDCLKNTTMKFWVQSVLMAPLVMLSVLESVTAEQTSPVVADYSKDNYTYSKDNQTYSGSGVVEQRLQQPQNSPTQTTSLTQEQLNEIKELYEQAQIFHRQGNYEAALPLYQRSLRIVETALGENHLAVAASLNNLANLYFVQGNYEAALPLHQRSLRILEATLGENHPDVATSLNNLAQLYFVQGNYEAALPLYQRSLRIFETALGESHPYVAQSLNNLAELYYRQGNYEAVLPLHQRSLRIREATLGENHPDVAQSLNNLANLYSVQGNYEAALPLHQRSLRILEATLGENHPDVATSLNNLAQLYFVQGNYEAALPLHQRSLRILEATLGENHPDVATSLNNLAQLYYRQGNYEAALPLHQRSLRIREATLGENHPDVASSLNNLAIFHWRTAEFPKALGFFQRAMESEESSLSLNLVIGSEEYKRNYLATFSRSTNRAISFHLQGTPQTMAAAELALTTILRRKGRLLDVLGETNHHLRHQLDGAGQRQLEQLVALRTEIAGLTFAPGTPPPPDQLRQLTQAAEQLEGELSLKSASFRQATTPVTLNAVQAAIPNDAALVEFIHYRPFDIKNNRFLAPRYAVYVLSPRGNPQWQNLGDAAEIDALIKAARQQMVDPRLPSLTVKSASQALDAKVMAPVRRMVGNVSHLLIAPDAQLNLIPFQALVDEQDRYLLESFTITVLTSGRDLLRLQLPLSPASSPLVVANPNFERAATVVATTTTRGSSQQRSGDLRTLAFGELPGTAAEANAIRDLLPSAEVLKGPQATESAVKAVQSPRILHLATHGFFLENTPPTESSDLQSLQNLNEPQAFTAENPLLRSGLALAGFNQRQSGGDDGVLTALEVTAINLDGTELVVLSACDTGRGDLTNGDGVYGLRRAFTLAGARSQVGTLWKVDDQVTKDIMVAYYENLLRGLGRTEAMRQVQLEMLNNPQTETPYYWAAFVSSGDWLPLSP</sequence>
<reference evidence="5" key="2">
    <citation type="submission" date="2022-01" db="EMBL/GenBank/DDBJ databases">
        <authorList>
            <person name="Zivanovic Y."/>
            <person name="Moreira D."/>
            <person name="Lopez-Garcia P."/>
        </authorList>
    </citation>
    <scope>NUCLEOTIDE SEQUENCE</scope>
    <source>
        <strain evidence="5">G9</strain>
    </source>
</reference>
<dbReference type="SMART" id="SM00028">
    <property type="entry name" value="TPR"/>
    <property type="match status" value="8"/>
</dbReference>
<evidence type="ECO:0000256" key="2">
    <source>
        <dbReference type="ARBA" id="ARBA00022803"/>
    </source>
</evidence>
<dbReference type="InterPro" id="IPR019734">
    <property type="entry name" value="TPR_rpt"/>
</dbReference>
<keyword evidence="1" id="KW-0677">Repeat</keyword>
<feature type="repeat" description="TPR" evidence="3">
    <location>
        <begin position="149"/>
        <end position="182"/>
    </location>
</feature>
<evidence type="ECO:0000259" key="4">
    <source>
        <dbReference type="Pfam" id="PF12770"/>
    </source>
</evidence>
<dbReference type="Proteomes" id="UP001154265">
    <property type="component" value="Unassembled WGS sequence"/>
</dbReference>
<feature type="repeat" description="TPR" evidence="3">
    <location>
        <begin position="107"/>
        <end position="140"/>
    </location>
</feature>
<evidence type="ECO:0000256" key="3">
    <source>
        <dbReference type="PROSITE-ProRule" id="PRU00339"/>
    </source>
</evidence>
<dbReference type="RefSeq" id="WP_277865614.1">
    <property type="nucleotide sequence ID" value="NZ_JAKKUT010000001.1"/>
</dbReference>
<comment type="caution">
    <text evidence="5">The sequence shown here is derived from an EMBL/GenBank/DDBJ whole genome shotgun (WGS) entry which is preliminary data.</text>
</comment>
<dbReference type="PANTHER" id="PTHR45641:SF19">
    <property type="entry name" value="NEPHROCYSTIN-3"/>
    <property type="match status" value="1"/>
</dbReference>
<evidence type="ECO:0000313" key="5">
    <source>
        <dbReference type="EMBL" id="MDG2989698.1"/>
    </source>
</evidence>
<dbReference type="SUPFAM" id="SSF48452">
    <property type="entry name" value="TPR-like"/>
    <property type="match status" value="3"/>
</dbReference>
<protein>
    <submittedName>
        <fullName evidence="5">CHAT domain-containing protein</fullName>
    </submittedName>
</protein>